<protein>
    <submittedName>
        <fullName evidence="1">Uncharacterized protein</fullName>
    </submittedName>
</protein>
<keyword evidence="2" id="KW-1185">Reference proteome</keyword>
<reference evidence="1 2" key="1">
    <citation type="submission" date="2019-05" db="EMBL/GenBank/DDBJ databases">
        <title>Another draft genome of Portunus trituberculatus and its Hox gene families provides insights of decapod evolution.</title>
        <authorList>
            <person name="Jeong J.-H."/>
            <person name="Song I."/>
            <person name="Kim S."/>
            <person name="Choi T."/>
            <person name="Kim D."/>
            <person name="Ryu S."/>
            <person name="Kim W."/>
        </authorList>
    </citation>
    <scope>NUCLEOTIDE SEQUENCE [LARGE SCALE GENOMIC DNA]</scope>
    <source>
        <tissue evidence="1">Muscle</tissue>
    </source>
</reference>
<dbReference type="Proteomes" id="UP000324222">
    <property type="component" value="Unassembled WGS sequence"/>
</dbReference>
<dbReference type="EMBL" id="VSRR010016022">
    <property type="protein sequence ID" value="MPC58822.1"/>
    <property type="molecule type" value="Genomic_DNA"/>
</dbReference>
<gene>
    <name evidence="1" type="ORF">E2C01_052832</name>
</gene>
<accession>A0A5B7GIQ7</accession>
<name>A0A5B7GIQ7_PORTR</name>
<sequence>MRRKLTFTLYYVVGDAGGRGVTIPVSHISLRSECVINDVTVETRRLIGAPNIFLCDVSITDEEPFTPFPVYVTTPVSHHPITWRALR</sequence>
<proteinExistence type="predicted"/>
<evidence type="ECO:0000313" key="1">
    <source>
        <dbReference type="EMBL" id="MPC58822.1"/>
    </source>
</evidence>
<evidence type="ECO:0000313" key="2">
    <source>
        <dbReference type="Proteomes" id="UP000324222"/>
    </source>
</evidence>
<comment type="caution">
    <text evidence="1">The sequence shown here is derived from an EMBL/GenBank/DDBJ whole genome shotgun (WGS) entry which is preliminary data.</text>
</comment>
<dbReference type="AlphaFoldDB" id="A0A5B7GIQ7"/>
<organism evidence="1 2">
    <name type="scientific">Portunus trituberculatus</name>
    <name type="common">Swimming crab</name>
    <name type="synonym">Neptunus trituberculatus</name>
    <dbReference type="NCBI Taxonomy" id="210409"/>
    <lineage>
        <taxon>Eukaryota</taxon>
        <taxon>Metazoa</taxon>
        <taxon>Ecdysozoa</taxon>
        <taxon>Arthropoda</taxon>
        <taxon>Crustacea</taxon>
        <taxon>Multicrustacea</taxon>
        <taxon>Malacostraca</taxon>
        <taxon>Eumalacostraca</taxon>
        <taxon>Eucarida</taxon>
        <taxon>Decapoda</taxon>
        <taxon>Pleocyemata</taxon>
        <taxon>Brachyura</taxon>
        <taxon>Eubrachyura</taxon>
        <taxon>Portunoidea</taxon>
        <taxon>Portunidae</taxon>
        <taxon>Portuninae</taxon>
        <taxon>Portunus</taxon>
    </lineage>
</organism>